<feature type="transmembrane region" description="Helical" evidence="11">
    <location>
        <begin position="268"/>
        <end position="288"/>
    </location>
</feature>
<feature type="disulfide bond" evidence="9">
    <location>
        <begin position="93"/>
        <end position="106"/>
    </location>
</feature>
<dbReference type="AlphaFoldDB" id="A0A3M6UU43"/>
<evidence type="ECO:0000256" key="7">
    <source>
        <dbReference type="ARBA" id="ARBA00023170"/>
    </source>
</evidence>
<dbReference type="SMART" id="SM00208">
    <property type="entry name" value="TNFR"/>
    <property type="match status" value="1"/>
</dbReference>
<keyword evidence="2 11" id="KW-0812">Transmembrane</keyword>
<dbReference type="EMBL" id="RCHS01000744">
    <property type="protein sequence ID" value="RMX57119.1"/>
    <property type="molecule type" value="Genomic_DNA"/>
</dbReference>
<dbReference type="PROSITE" id="PS50050">
    <property type="entry name" value="TNFR_NGFR_2"/>
    <property type="match status" value="1"/>
</dbReference>
<name>A0A3M6UU43_POCDA</name>
<dbReference type="GO" id="GO:0046330">
    <property type="term" value="P:positive regulation of JNK cascade"/>
    <property type="evidence" value="ECO:0007669"/>
    <property type="project" value="InterPro"/>
</dbReference>
<dbReference type="PROSITE" id="PS50011">
    <property type="entry name" value="PROTEIN_KINASE_DOM"/>
    <property type="match status" value="1"/>
</dbReference>
<keyword evidence="16" id="KW-1185">Reference proteome</keyword>
<feature type="signal peptide" evidence="12">
    <location>
        <begin position="1"/>
        <end position="21"/>
    </location>
</feature>
<sequence length="496" mass="53982">MCSVGILTKTVIIAVVLQAKGRDCLGCKGDEITWRRDKPGKKNTCIPCIDCPDGTEPSIPCGGTAKYGTHLHCEACRQGTYSDNYGKGPCKPCSLCSVGRTVTRNCSATKNAQCGSCKYGYYQKVVIMNLLFYCLPCSVCCGDGKDKVEKQCTDQGLPSQQHCKFRTAPSCQLLRTTSKITSSTPFLGANHTAKKGTSPKGQSEEASSVPSSRTPKPYARTTAITAKRHEKLAASQYGTSSALEGFHGNKSKGSFSDRSVDINNGNGIVVSPLYGIPVIFIAIIVIVLKRNKLASFFERTRCGPILRCRDAELGKQIESTWLDVVPLGGLPVCNFKCLTNKEIIHKGAYGTLFTADWQTLPGAGGKSAAAEKVVAKKLLDEDILDKKTFVKEGRIIQELKHPNIVKFKGICNNPFALILGYVYFDFQPFGFESKVSFLAEFLGVLECSDCDGFVTPQVISNIFKDVALGLKHLRVKSVAHRDLKPANILATNQYYC</sequence>
<dbReference type="PANTHER" id="PTHR12120">
    <property type="entry name" value="TNFR-CYS DOMAIN-CONTAINING PROTEIN"/>
    <property type="match status" value="1"/>
</dbReference>
<keyword evidence="5 11" id="KW-0472">Membrane</keyword>
<dbReference type="OrthoDB" id="9864383at2759"/>
<keyword evidence="4 11" id="KW-1133">Transmembrane helix</keyword>
<evidence type="ECO:0008006" key="17">
    <source>
        <dbReference type="Google" id="ProtNLM"/>
    </source>
</evidence>
<dbReference type="Pfam" id="PF00020">
    <property type="entry name" value="TNFR_c6"/>
    <property type="match status" value="1"/>
</dbReference>
<organism evidence="15 16">
    <name type="scientific">Pocillopora damicornis</name>
    <name type="common">Cauliflower coral</name>
    <name type="synonym">Millepora damicornis</name>
    <dbReference type="NCBI Taxonomy" id="46731"/>
    <lineage>
        <taxon>Eukaryota</taxon>
        <taxon>Metazoa</taxon>
        <taxon>Cnidaria</taxon>
        <taxon>Anthozoa</taxon>
        <taxon>Hexacorallia</taxon>
        <taxon>Scleractinia</taxon>
        <taxon>Astrocoeniina</taxon>
        <taxon>Pocilloporidae</taxon>
        <taxon>Pocillopora</taxon>
    </lineage>
</organism>
<dbReference type="InterPro" id="IPR047526">
    <property type="entry name" value="TNR19/27/EDAR"/>
</dbReference>
<evidence type="ECO:0000256" key="4">
    <source>
        <dbReference type="ARBA" id="ARBA00022989"/>
    </source>
</evidence>
<evidence type="ECO:0000313" key="15">
    <source>
        <dbReference type="EMBL" id="RMX57119.1"/>
    </source>
</evidence>
<dbReference type="InterPro" id="IPR001368">
    <property type="entry name" value="TNFR/NGFR_Cys_rich_reg"/>
</dbReference>
<dbReference type="InterPro" id="IPR000719">
    <property type="entry name" value="Prot_kinase_dom"/>
</dbReference>
<keyword evidence="3" id="KW-0677">Repeat</keyword>
<dbReference type="PANTHER" id="PTHR12120:SF10">
    <property type="entry name" value="TNFR-CYS DOMAIN-CONTAINING PROTEIN"/>
    <property type="match status" value="1"/>
</dbReference>
<evidence type="ECO:0000256" key="5">
    <source>
        <dbReference type="ARBA" id="ARBA00023136"/>
    </source>
</evidence>
<comment type="caution">
    <text evidence="15">The sequence shown here is derived from an EMBL/GenBank/DDBJ whole genome shotgun (WGS) entry which is preliminary data.</text>
</comment>
<feature type="domain" description="Protein kinase" evidence="13">
    <location>
        <begin position="338"/>
        <end position="496"/>
    </location>
</feature>
<comment type="caution">
    <text evidence="9">Lacks conserved residue(s) required for the propagation of feature annotation.</text>
</comment>
<evidence type="ECO:0000256" key="2">
    <source>
        <dbReference type="ARBA" id="ARBA00022692"/>
    </source>
</evidence>
<dbReference type="Proteomes" id="UP000275408">
    <property type="component" value="Unassembled WGS sequence"/>
</dbReference>
<protein>
    <recommendedName>
        <fullName evidence="17">Protein kinase domain-containing protein</fullName>
    </recommendedName>
</protein>
<feature type="disulfide bond" evidence="9">
    <location>
        <begin position="96"/>
        <end position="114"/>
    </location>
</feature>
<dbReference type="GO" id="GO:0016020">
    <property type="term" value="C:membrane"/>
    <property type="evidence" value="ECO:0007669"/>
    <property type="project" value="UniProtKB-SubCell"/>
</dbReference>
<gene>
    <name evidence="15" type="ORF">pdam_00008195</name>
</gene>
<feature type="chain" id="PRO_5018143043" description="Protein kinase domain-containing protein" evidence="12">
    <location>
        <begin position="22"/>
        <end position="496"/>
    </location>
</feature>
<feature type="repeat" description="TNFR-Cys" evidence="9">
    <location>
        <begin position="75"/>
        <end position="114"/>
    </location>
</feature>
<dbReference type="Gene3D" id="2.10.50.10">
    <property type="entry name" value="Tumor Necrosis Factor Receptor, subunit A, domain 2"/>
    <property type="match status" value="2"/>
</dbReference>
<feature type="region of interest" description="Disordered" evidence="10">
    <location>
        <begin position="183"/>
        <end position="218"/>
    </location>
</feature>
<evidence type="ECO:0000256" key="1">
    <source>
        <dbReference type="ARBA" id="ARBA00004167"/>
    </source>
</evidence>
<evidence type="ECO:0000256" key="11">
    <source>
        <dbReference type="SAM" id="Phobius"/>
    </source>
</evidence>
<evidence type="ECO:0000256" key="8">
    <source>
        <dbReference type="ARBA" id="ARBA00023180"/>
    </source>
</evidence>
<evidence type="ECO:0000256" key="3">
    <source>
        <dbReference type="ARBA" id="ARBA00022737"/>
    </source>
</evidence>
<feature type="compositionally biased region" description="Polar residues" evidence="10">
    <location>
        <begin position="199"/>
        <end position="214"/>
    </location>
</feature>
<accession>A0A3M6UU43</accession>
<keyword evidence="7" id="KW-0675">Receptor</keyword>
<dbReference type="PROSITE" id="PS00652">
    <property type="entry name" value="TNFR_NGFR_1"/>
    <property type="match status" value="1"/>
</dbReference>
<evidence type="ECO:0000256" key="6">
    <source>
        <dbReference type="ARBA" id="ARBA00023157"/>
    </source>
</evidence>
<keyword evidence="8" id="KW-0325">Glycoprotein</keyword>
<dbReference type="GO" id="GO:0004672">
    <property type="term" value="F:protein kinase activity"/>
    <property type="evidence" value="ECO:0007669"/>
    <property type="project" value="InterPro"/>
</dbReference>
<dbReference type="Gene3D" id="3.30.200.20">
    <property type="entry name" value="Phosphorylase Kinase, domain 1"/>
    <property type="match status" value="1"/>
</dbReference>
<dbReference type="GO" id="GO:0043123">
    <property type="term" value="P:positive regulation of canonical NF-kappaB signal transduction"/>
    <property type="evidence" value="ECO:0007669"/>
    <property type="project" value="InterPro"/>
</dbReference>
<reference evidence="15 16" key="1">
    <citation type="journal article" date="2018" name="Sci. Rep.">
        <title>Comparative analysis of the Pocillopora damicornis genome highlights role of immune system in coral evolution.</title>
        <authorList>
            <person name="Cunning R."/>
            <person name="Bay R.A."/>
            <person name="Gillette P."/>
            <person name="Baker A.C."/>
            <person name="Traylor-Knowles N."/>
        </authorList>
    </citation>
    <scope>NUCLEOTIDE SEQUENCE [LARGE SCALE GENOMIC DNA]</scope>
    <source>
        <strain evidence="15">RSMAS</strain>
        <tissue evidence="15">Whole animal</tissue>
    </source>
</reference>
<dbReference type="SUPFAM" id="SSF56112">
    <property type="entry name" value="Protein kinase-like (PK-like)"/>
    <property type="match status" value="1"/>
</dbReference>
<dbReference type="InterPro" id="IPR011009">
    <property type="entry name" value="Kinase-like_dom_sf"/>
</dbReference>
<evidence type="ECO:0000259" key="13">
    <source>
        <dbReference type="PROSITE" id="PS50011"/>
    </source>
</evidence>
<evidence type="ECO:0000256" key="12">
    <source>
        <dbReference type="SAM" id="SignalP"/>
    </source>
</evidence>
<dbReference type="Gene3D" id="1.10.510.10">
    <property type="entry name" value="Transferase(Phosphotransferase) domain 1"/>
    <property type="match status" value="1"/>
</dbReference>
<evidence type="ECO:0000256" key="9">
    <source>
        <dbReference type="PROSITE-ProRule" id="PRU00206"/>
    </source>
</evidence>
<dbReference type="GO" id="GO:0005524">
    <property type="term" value="F:ATP binding"/>
    <property type="evidence" value="ECO:0007669"/>
    <property type="project" value="InterPro"/>
</dbReference>
<comment type="subcellular location">
    <subcellularLocation>
        <location evidence="1">Membrane</location>
        <topology evidence="1">Single-pass membrane protein</topology>
    </subcellularLocation>
</comment>
<dbReference type="GO" id="GO:0038023">
    <property type="term" value="F:signaling receptor activity"/>
    <property type="evidence" value="ECO:0007669"/>
    <property type="project" value="InterPro"/>
</dbReference>
<proteinExistence type="predicted"/>
<evidence type="ECO:0000256" key="10">
    <source>
        <dbReference type="SAM" id="MobiDB-lite"/>
    </source>
</evidence>
<feature type="domain" description="TNFR-Cys" evidence="14">
    <location>
        <begin position="75"/>
        <end position="114"/>
    </location>
</feature>
<evidence type="ECO:0000259" key="14">
    <source>
        <dbReference type="PROSITE" id="PS50050"/>
    </source>
</evidence>
<evidence type="ECO:0000313" key="16">
    <source>
        <dbReference type="Proteomes" id="UP000275408"/>
    </source>
</evidence>
<keyword evidence="6 9" id="KW-1015">Disulfide bond</keyword>
<keyword evidence="12" id="KW-0732">Signal</keyword>
<dbReference type="Pfam" id="PF00069">
    <property type="entry name" value="Pkinase"/>
    <property type="match status" value="1"/>
</dbReference>